<name>C5LA95_PERM5</name>
<reference evidence="1 2" key="1">
    <citation type="submission" date="2008-07" db="EMBL/GenBank/DDBJ databases">
        <authorList>
            <person name="El-Sayed N."/>
            <person name="Caler E."/>
            <person name="Inman J."/>
            <person name="Amedeo P."/>
            <person name="Hass B."/>
            <person name="Wortman J."/>
        </authorList>
    </citation>
    <scope>NUCLEOTIDE SEQUENCE [LARGE SCALE GENOMIC DNA]</scope>
    <source>
        <strain evidence="2">ATCC 50983 / TXsc</strain>
    </source>
</reference>
<dbReference type="EMBL" id="GG680729">
    <property type="protein sequence ID" value="EER06351.1"/>
    <property type="molecule type" value="Genomic_DNA"/>
</dbReference>
<dbReference type="GeneID" id="9065389"/>
<gene>
    <name evidence="1" type="ORF">Pmar_PMAR006118</name>
</gene>
<protein>
    <submittedName>
        <fullName evidence="1">Uncharacterized protein</fullName>
    </submittedName>
</protein>
<dbReference type="Proteomes" id="UP000007800">
    <property type="component" value="Unassembled WGS sequence"/>
</dbReference>
<keyword evidence="2" id="KW-1185">Reference proteome</keyword>
<dbReference type="RefSeq" id="XP_002774535.1">
    <property type="nucleotide sequence ID" value="XM_002774489.1"/>
</dbReference>
<dbReference type="AlphaFoldDB" id="C5LA95"/>
<accession>C5LA95</accession>
<evidence type="ECO:0000313" key="1">
    <source>
        <dbReference type="EMBL" id="EER06351.1"/>
    </source>
</evidence>
<evidence type="ECO:0000313" key="2">
    <source>
        <dbReference type="Proteomes" id="UP000007800"/>
    </source>
</evidence>
<dbReference type="InParanoid" id="C5LA95"/>
<sequence length="137" mass="15817">MHCLDRHGQPGVDWPMCSSHFVRRYPSVKIFHIDTMQHRTDDYTPLDIIMTDLKSVRQLSKKGISNLFFKYSTYDGIYFVTQLLDHRLNMRDAGRGLMLHQPVGMQQTFGSFSTAKLRTEALRRKGCNHQKNAGPSS</sequence>
<proteinExistence type="predicted"/>
<organism evidence="2">
    <name type="scientific">Perkinsus marinus (strain ATCC 50983 / TXsc)</name>
    <dbReference type="NCBI Taxonomy" id="423536"/>
    <lineage>
        <taxon>Eukaryota</taxon>
        <taxon>Sar</taxon>
        <taxon>Alveolata</taxon>
        <taxon>Perkinsozoa</taxon>
        <taxon>Perkinsea</taxon>
        <taxon>Perkinsida</taxon>
        <taxon>Perkinsidae</taxon>
        <taxon>Perkinsus</taxon>
    </lineage>
</organism>